<dbReference type="Gene3D" id="1.10.1660.10">
    <property type="match status" value="1"/>
</dbReference>
<feature type="non-terminal residue" evidence="3">
    <location>
        <position position="250"/>
    </location>
</feature>
<feature type="domain" description="HTH merR-type" evidence="2">
    <location>
        <begin position="2"/>
        <end position="71"/>
    </location>
</feature>
<dbReference type="EMBL" id="JAROCD010000006">
    <property type="protein sequence ID" value="MDN4602071.1"/>
    <property type="molecule type" value="Genomic_DNA"/>
</dbReference>
<protein>
    <submittedName>
        <fullName evidence="3">MerR family transcriptional regulator</fullName>
    </submittedName>
</protein>
<evidence type="ECO:0000313" key="4">
    <source>
        <dbReference type="Proteomes" id="UP001174205"/>
    </source>
</evidence>
<dbReference type="SUPFAM" id="SSF46955">
    <property type="entry name" value="Putative DNA-binding domain"/>
    <property type="match status" value="1"/>
</dbReference>
<dbReference type="SMART" id="SM00422">
    <property type="entry name" value="HTH_MERR"/>
    <property type="match status" value="1"/>
</dbReference>
<reference evidence="3" key="1">
    <citation type="submission" date="2023-03" db="EMBL/GenBank/DDBJ databases">
        <title>MT1 and MT2 Draft Genomes of Novel Species.</title>
        <authorList>
            <person name="Venkateswaran K."/>
        </authorList>
    </citation>
    <scope>NUCLEOTIDE SEQUENCE</scope>
    <source>
        <strain evidence="3">F6_3S_P_1C</strain>
    </source>
</reference>
<dbReference type="Pfam" id="PF13411">
    <property type="entry name" value="MerR_1"/>
    <property type="match status" value="1"/>
</dbReference>
<dbReference type="InterPro" id="IPR047057">
    <property type="entry name" value="MerR_fam"/>
</dbReference>
<sequence length="250" mass="29311">MKLTVSKFAKLADTTVRTLRHYRQLGILVPSQKNENDHYIYVNEDFKRLHEIQLLQSLGLSLNEIKVCLENPKYSFKEIIRVQEQSLQQRREAIDYSLALIERIQLLTDQDQLLESNSEILMLLMNSMRVEKAQKKLLQRYVSMDIIDQVFPEDISKQTYLDGQLYNLLLLVHRAIVNDLKPDHPCIQQQLQDIVANTPLNNLIYYNGVHDEEFYKNVKPYESLVVIPLSSRQMKKAMLPVRIDIQSVRA</sequence>
<comment type="caution">
    <text evidence="3">The sequence shown here is derived from an EMBL/GenBank/DDBJ whole genome shotgun (WGS) entry which is preliminary data.</text>
</comment>
<dbReference type="InterPro" id="IPR009061">
    <property type="entry name" value="DNA-bd_dom_put_sf"/>
</dbReference>
<dbReference type="PRINTS" id="PR00040">
    <property type="entry name" value="HTHMERR"/>
</dbReference>
<dbReference type="Proteomes" id="UP001174205">
    <property type="component" value="Unassembled WGS sequence"/>
</dbReference>
<evidence type="ECO:0000313" key="3">
    <source>
        <dbReference type="EMBL" id="MDN4602071.1"/>
    </source>
</evidence>
<keyword evidence="4" id="KW-1185">Reference proteome</keyword>
<dbReference type="PANTHER" id="PTHR30204:SF90">
    <property type="entry name" value="HTH-TYPE TRANSCRIPTIONAL ACTIVATOR MTA"/>
    <property type="match status" value="1"/>
</dbReference>
<evidence type="ECO:0000259" key="2">
    <source>
        <dbReference type="PROSITE" id="PS50937"/>
    </source>
</evidence>
<dbReference type="InterPro" id="IPR000551">
    <property type="entry name" value="MerR-type_HTH_dom"/>
</dbReference>
<accession>A0ABT8JBR9</accession>
<proteinExistence type="predicted"/>
<organism evidence="3 4">
    <name type="scientific">Paenibacillus vandeheii</name>
    <dbReference type="NCBI Taxonomy" id="3035917"/>
    <lineage>
        <taxon>Bacteria</taxon>
        <taxon>Bacillati</taxon>
        <taxon>Bacillota</taxon>
        <taxon>Bacilli</taxon>
        <taxon>Bacillales</taxon>
        <taxon>Paenibacillaceae</taxon>
        <taxon>Paenibacillus</taxon>
    </lineage>
</organism>
<evidence type="ECO:0000256" key="1">
    <source>
        <dbReference type="ARBA" id="ARBA00023125"/>
    </source>
</evidence>
<gene>
    <name evidence="3" type="ORF">P5G61_12605</name>
</gene>
<dbReference type="CDD" id="cd01106">
    <property type="entry name" value="HTH_TipAL-Mta"/>
    <property type="match status" value="1"/>
</dbReference>
<dbReference type="PANTHER" id="PTHR30204">
    <property type="entry name" value="REDOX-CYCLING DRUG-SENSING TRANSCRIPTIONAL ACTIVATOR SOXR"/>
    <property type="match status" value="1"/>
</dbReference>
<dbReference type="PROSITE" id="PS50937">
    <property type="entry name" value="HTH_MERR_2"/>
    <property type="match status" value="1"/>
</dbReference>
<name>A0ABT8JBR9_9BACL</name>
<keyword evidence="1" id="KW-0238">DNA-binding</keyword>
<dbReference type="RefSeq" id="WP_301246781.1">
    <property type="nucleotide sequence ID" value="NZ_JAROCD010000006.1"/>
</dbReference>